<evidence type="ECO:0000256" key="2">
    <source>
        <dbReference type="ARBA" id="ARBA00023015"/>
    </source>
</evidence>
<dbReference type="Pfam" id="PF25826">
    <property type="entry name" value="DUF7952"/>
    <property type="match status" value="1"/>
</dbReference>
<feature type="domain" description="DUF7952" evidence="7">
    <location>
        <begin position="150"/>
        <end position="280"/>
    </location>
</feature>
<evidence type="ECO:0000313" key="9">
    <source>
        <dbReference type="Proteomes" id="UP001153076"/>
    </source>
</evidence>
<dbReference type="SUPFAM" id="SSF46689">
    <property type="entry name" value="Homeodomain-like"/>
    <property type="match status" value="1"/>
</dbReference>
<dbReference type="AlphaFoldDB" id="A0A9Q1QJ97"/>
<feature type="compositionally biased region" description="Basic and acidic residues" evidence="5">
    <location>
        <begin position="1"/>
        <end position="11"/>
    </location>
</feature>
<evidence type="ECO:0000313" key="8">
    <source>
        <dbReference type="EMBL" id="KAJ8443551.1"/>
    </source>
</evidence>
<feature type="region of interest" description="Disordered" evidence="5">
    <location>
        <begin position="678"/>
        <end position="838"/>
    </location>
</feature>
<keyword evidence="3" id="KW-0804">Transcription</keyword>
<accession>A0A9Q1QJ97</accession>
<evidence type="ECO:0000256" key="3">
    <source>
        <dbReference type="ARBA" id="ARBA00023163"/>
    </source>
</evidence>
<feature type="compositionally biased region" description="Polar residues" evidence="5">
    <location>
        <begin position="799"/>
        <end position="809"/>
    </location>
</feature>
<feature type="compositionally biased region" description="Acidic residues" evidence="5">
    <location>
        <begin position="431"/>
        <end position="440"/>
    </location>
</feature>
<keyword evidence="4" id="KW-0539">Nucleus</keyword>
<feature type="domain" description="DUF7650" evidence="6">
    <location>
        <begin position="318"/>
        <end position="405"/>
    </location>
</feature>
<dbReference type="InterPro" id="IPR056067">
    <property type="entry name" value="DUF7650"/>
</dbReference>
<feature type="compositionally biased region" description="Basic and acidic residues" evidence="5">
    <location>
        <begin position="697"/>
        <end position="706"/>
    </location>
</feature>
<evidence type="ECO:0000259" key="6">
    <source>
        <dbReference type="Pfam" id="PF24662"/>
    </source>
</evidence>
<sequence>MDSSHLDREDGSSPETFSDSSVSPDSSETSEIFGEPVVHPRVGDEYQVEIPPILGESEVLRLMINPDDPEGIIDSSHCFTMGLSVPVMWVCNQGNLINDQMVDSPKIPLRSKSTAIISEKKEPNGQSHAPNQTSMRNGYSLVPGLSTDSWSDFEVDCFLLGLYMFGKNLLLVKRFMHGKEMGQILSFYYGRFYGSAGYCRWSECRKMRNRKCVLGHRFFTGYRQQELFSRLHPRLSEESKTKLLEAARAFAEGRTSLYDHVSTLKDLVGIQALVEAVAIGKGKEDLTTLFLDSSKNSQIFSNRPEIPSGKACSSLTCAEIVQYLTGDFRLSKARSNDLFWEAVWPRLLARGWHSEQPRGDGYTGSKNCLVFLMPGIKKFSRRKLAKGEHYFDSVSDVLAKVASEPELLELEADETRPNSSKGENGWAVEVNSDDDDDDQDSSYHERHCYLKPRVSAGLSNLMKFTVVDTSLANEDNPYRVRELRSLPLEAKRLPTLSCFLRKTETSMEEAKADVLPNGVHNSTFSDHVSGSQRIQGNDVDPPKLLVDVSLPTDHKSRAIKHQFSRRIKHGLSNCSGQVMKRRRLASCGEAEVTCVLSLPAGKNAAFRGMSKTVMPPKMSLAQVKVLQTDSSIAGIPIENVLEKSLVMDAVDSHLKENKPEAPKAIDLNLPQVPTEVLDNDGKAKGEGRENAANQHFFDAEKPKIKVEEEESSTSPHFDPYFGACVSKKEEAGPTAVAPPSRDGRLDQQPRRQSTRNRPLTTKALEALEIGFLHPVRHSRKRSSSANMQDQKPKRACQPRSKSTMLSSVASFDERPGDDITCNGKTDTPGNPHIEEASYKLNGLSKPSCTSAAL</sequence>
<dbReference type="EMBL" id="JAKOGI010000117">
    <property type="protein sequence ID" value="KAJ8443551.1"/>
    <property type="molecule type" value="Genomic_DNA"/>
</dbReference>
<dbReference type="InterPro" id="IPR009057">
    <property type="entry name" value="Homeodomain-like_sf"/>
</dbReference>
<reference evidence="8" key="1">
    <citation type="submission" date="2022-04" db="EMBL/GenBank/DDBJ databases">
        <title>Carnegiea gigantea Genome sequencing and assembly v2.</title>
        <authorList>
            <person name="Copetti D."/>
            <person name="Sanderson M.J."/>
            <person name="Burquez A."/>
            <person name="Wojciechowski M.F."/>
        </authorList>
    </citation>
    <scope>NUCLEOTIDE SEQUENCE</scope>
    <source>
        <strain evidence="8">SGP5-SGP5p</strain>
        <tissue evidence="8">Aerial part</tissue>
    </source>
</reference>
<feature type="region of interest" description="Disordered" evidence="5">
    <location>
        <begin position="1"/>
        <end position="40"/>
    </location>
</feature>
<dbReference type="InterPro" id="IPR057712">
    <property type="entry name" value="DUF7952"/>
</dbReference>
<feature type="compositionally biased region" description="Basic and acidic residues" evidence="5">
    <location>
        <begin position="679"/>
        <end position="689"/>
    </location>
</feature>
<protein>
    <recommendedName>
        <fullName evidence="10">SANT domain-containing protein</fullName>
    </recommendedName>
</protein>
<dbReference type="GO" id="GO:0005634">
    <property type="term" value="C:nucleus"/>
    <property type="evidence" value="ECO:0007669"/>
    <property type="project" value="UniProtKB-SubCell"/>
</dbReference>
<evidence type="ECO:0000256" key="4">
    <source>
        <dbReference type="ARBA" id="ARBA00023242"/>
    </source>
</evidence>
<dbReference type="PANTHER" id="PTHR13859">
    <property type="entry name" value="ATROPHIN-RELATED"/>
    <property type="match status" value="1"/>
</dbReference>
<dbReference type="Proteomes" id="UP001153076">
    <property type="component" value="Unassembled WGS sequence"/>
</dbReference>
<feature type="compositionally biased region" description="Low complexity" evidence="5">
    <location>
        <begin position="18"/>
        <end position="31"/>
    </location>
</feature>
<dbReference type="Pfam" id="PF24662">
    <property type="entry name" value="DUF7650"/>
    <property type="match status" value="1"/>
</dbReference>
<keyword evidence="9" id="KW-1185">Reference proteome</keyword>
<evidence type="ECO:0000259" key="7">
    <source>
        <dbReference type="Pfam" id="PF25826"/>
    </source>
</evidence>
<dbReference type="PANTHER" id="PTHR13859:SF11">
    <property type="entry name" value="GRUNGE, ISOFORM J"/>
    <property type="match status" value="1"/>
</dbReference>
<organism evidence="8 9">
    <name type="scientific">Carnegiea gigantea</name>
    <dbReference type="NCBI Taxonomy" id="171969"/>
    <lineage>
        <taxon>Eukaryota</taxon>
        <taxon>Viridiplantae</taxon>
        <taxon>Streptophyta</taxon>
        <taxon>Embryophyta</taxon>
        <taxon>Tracheophyta</taxon>
        <taxon>Spermatophyta</taxon>
        <taxon>Magnoliopsida</taxon>
        <taxon>eudicotyledons</taxon>
        <taxon>Gunneridae</taxon>
        <taxon>Pentapetalae</taxon>
        <taxon>Caryophyllales</taxon>
        <taxon>Cactineae</taxon>
        <taxon>Cactaceae</taxon>
        <taxon>Cactoideae</taxon>
        <taxon>Echinocereeae</taxon>
        <taxon>Carnegiea</taxon>
    </lineage>
</organism>
<comment type="subcellular location">
    <subcellularLocation>
        <location evidence="1">Nucleus</location>
    </subcellularLocation>
</comment>
<comment type="caution">
    <text evidence="8">The sequence shown here is derived from an EMBL/GenBank/DDBJ whole genome shotgun (WGS) entry which is preliminary data.</text>
</comment>
<feature type="region of interest" description="Disordered" evidence="5">
    <location>
        <begin position="409"/>
        <end position="443"/>
    </location>
</feature>
<name>A0A9Q1QJ97_9CARY</name>
<proteinExistence type="predicted"/>
<gene>
    <name evidence="8" type="ORF">Cgig2_017034</name>
</gene>
<evidence type="ECO:0000256" key="1">
    <source>
        <dbReference type="ARBA" id="ARBA00004123"/>
    </source>
</evidence>
<evidence type="ECO:0008006" key="10">
    <source>
        <dbReference type="Google" id="ProtNLM"/>
    </source>
</evidence>
<dbReference type="OrthoDB" id="6147534at2759"/>
<dbReference type="GO" id="GO:0003714">
    <property type="term" value="F:transcription corepressor activity"/>
    <property type="evidence" value="ECO:0007669"/>
    <property type="project" value="TreeGrafter"/>
</dbReference>
<evidence type="ECO:0000256" key="5">
    <source>
        <dbReference type="SAM" id="MobiDB-lite"/>
    </source>
</evidence>
<keyword evidence="2" id="KW-0805">Transcription regulation</keyword>